<dbReference type="AlphaFoldDB" id="G5IN18"/>
<feature type="domain" description="HTH lysR-type" evidence="5">
    <location>
        <begin position="26"/>
        <end position="83"/>
    </location>
</feature>
<dbReference type="InterPro" id="IPR036388">
    <property type="entry name" value="WH-like_DNA-bd_sf"/>
</dbReference>
<sequence>MTITFTYRRGCCLANPSQQLSGVIILDVKYLKYVLAIADRKNMTKAAENLYISQSSLSQFLTKLEQEIGSPLFFRAKGELTLTPAGKLYVEAAKKVIQIQKELYQNIASLDKRGHISVGVTSNFGLRMLSEIIPQFKALYPEVTIEISETNFPAVKKMLMEENIDLGIAAALNAAPFEEQTDILREEEVFFAVSRKHPYCLENPSGIITREDLIEHFSHDNFLLSKRGSSLRALSDELFDNYSFSPIAVCETNSISATRSMIAKDAGVAFIAESCSVDRDHIAYYALDPPLYRQNVVIQRKNWVRNEPENVFYSFITEYFSIHTERPYMAENYEI</sequence>
<dbReference type="InterPro" id="IPR000847">
    <property type="entry name" value="LysR_HTH_N"/>
</dbReference>
<dbReference type="EMBL" id="ADLN01000127">
    <property type="protein sequence ID" value="EHI56989.1"/>
    <property type="molecule type" value="Genomic_DNA"/>
</dbReference>
<dbReference type="PANTHER" id="PTHR30419:SF8">
    <property type="entry name" value="NITROGEN ASSIMILATION TRANSCRIPTIONAL ACTIVATOR-RELATED"/>
    <property type="match status" value="1"/>
</dbReference>
<dbReference type="PRINTS" id="PR00039">
    <property type="entry name" value="HTHLYSR"/>
</dbReference>
<dbReference type="Proteomes" id="UP000005384">
    <property type="component" value="Unassembled WGS sequence"/>
</dbReference>
<evidence type="ECO:0000256" key="2">
    <source>
        <dbReference type="ARBA" id="ARBA00023015"/>
    </source>
</evidence>
<dbReference type="InterPro" id="IPR050950">
    <property type="entry name" value="HTH-type_LysR_regulators"/>
</dbReference>
<evidence type="ECO:0000256" key="1">
    <source>
        <dbReference type="ARBA" id="ARBA00009437"/>
    </source>
</evidence>
<keyword evidence="3" id="KW-0238">DNA-binding</keyword>
<evidence type="ECO:0000313" key="6">
    <source>
        <dbReference type="EMBL" id="EHI56989.1"/>
    </source>
</evidence>
<keyword evidence="7" id="KW-1185">Reference proteome</keyword>
<keyword evidence="4" id="KW-0804">Transcription</keyword>
<evidence type="ECO:0000256" key="4">
    <source>
        <dbReference type="ARBA" id="ARBA00023163"/>
    </source>
</evidence>
<protein>
    <recommendedName>
        <fullName evidence="5">HTH lysR-type domain-containing protein</fullName>
    </recommendedName>
</protein>
<accession>G5IN18</accession>
<dbReference type="GO" id="GO:0003677">
    <property type="term" value="F:DNA binding"/>
    <property type="evidence" value="ECO:0007669"/>
    <property type="project" value="UniProtKB-KW"/>
</dbReference>
<dbReference type="PATRIC" id="fig|742737.3.peg.4878"/>
<dbReference type="InterPro" id="IPR005119">
    <property type="entry name" value="LysR_subst-bd"/>
</dbReference>
<dbReference type="SUPFAM" id="SSF53850">
    <property type="entry name" value="Periplasmic binding protein-like II"/>
    <property type="match status" value="1"/>
</dbReference>
<keyword evidence="2" id="KW-0805">Transcription regulation</keyword>
<organism evidence="6 7">
    <name type="scientific">Hungatella hathewayi WAL-18680</name>
    <dbReference type="NCBI Taxonomy" id="742737"/>
    <lineage>
        <taxon>Bacteria</taxon>
        <taxon>Bacillati</taxon>
        <taxon>Bacillota</taxon>
        <taxon>Clostridia</taxon>
        <taxon>Lachnospirales</taxon>
        <taxon>Lachnospiraceae</taxon>
        <taxon>Hungatella</taxon>
    </lineage>
</organism>
<evidence type="ECO:0000313" key="7">
    <source>
        <dbReference type="Proteomes" id="UP000005384"/>
    </source>
</evidence>
<name>G5IN18_9FIRM</name>
<dbReference type="CDD" id="cd05466">
    <property type="entry name" value="PBP2_LTTR_substrate"/>
    <property type="match status" value="1"/>
</dbReference>
<dbReference type="Pfam" id="PF00126">
    <property type="entry name" value="HTH_1"/>
    <property type="match status" value="1"/>
</dbReference>
<evidence type="ECO:0000259" key="5">
    <source>
        <dbReference type="PROSITE" id="PS50931"/>
    </source>
</evidence>
<dbReference type="Gene3D" id="1.10.10.10">
    <property type="entry name" value="Winged helix-like DNA-binding domain superfamily/Winged helix DNA-binding domain"/>
    <property type="match status" value="1"/>
</dbReference>
<comment type="caution">
    <text evidence="6">The sequence shown here is derived from an EMBL/GenBank/DDBJ whole genome shotgun (WGS) entry which is preliminary data.</text>
</comment>
<dbReference type="Pfam" id="PF03466">
    <property type="entry name" value="LysR_substrate"/>
    <property type="match status" value="1"/>
</dbReference>
<gene>
    <name evidence="6" type="ORF">HMPREF9473_04896</name>
</gene>
<dbReference type="SUPFAM" id="SSF46785">
    <property type="entry name" value="Winged helix' DNA-binding domain"/>
    <property type="match status" value="1"/>
</dbReference>
<dbReference type="GO" id="GO:0003700">
    <property type="term" value="F:DNA-binding transcription factor activity"/>
    <property type="evidence" value="ECO:0007669"/>
    <property type="project" value="InterPro"/>
</dbReference>
<evidence type="ECO:0000256" key="3">
    <source>
        <dbReference type="ARBA" id="ARBA00023125"/>
    </source>
</evidence>
<dbReference type="PROSITE" id="PS50931">
    <property type="entry name" value="HTH_LYSR"/>
    <property type="match status" value="1"/>
</dbReference>
<dbReference type="InterPro" id="IPR036390">
    <property type="entry name" value="WH_DNA-bd_sf"/>
</dbReference>
<comment type="similarity">
    <text evidence="1">Belongs to the LysR transcriptional regulatory family.</text>
</comment>
<dbReference type="GO" id="GO:0005829">
    <property type="term" value="C:cytosol"/>
    <property type="evidence" value="ECO:0007669"/>
    <property type="project" value="TreeGrafter"/>
</dbReference>
<proteinExistence type="inferred from homology"/>
<dbReference type="Gene3D" id="3.40.190.290">
    <property type="match status" value="1"/>
</dbReference>
<reference evidence="6 7" key="1">
    <citation type="submission" date="2011-08" db="EMBL/GenBank/DDBJ databases">
        <title>The Genome Sequence of Clostridium hathewayi WAL-18680.</title>
        <authorList>
            <consortium name="The Broad Institute Genome Sequencing Platform"/>
            <person name="Earl A."/>
            <person name="Ward D."/>
            <person name="Feldgarden M."/>
            <person name="Gevers D."/>
            <person name="Finegold S.M."/>
            <person name="Summanen P.H."/>
            <person name="Molitoris D.R."/>
            <person name="Song M."/>
            <person name="Daigneault M."/>
            <person name="Allen-Vercoe E."/>
            <person name="Young S.K."/>
            <person name="Zeng Q."/>
            <person name="Gargeya S."/>
            <person name="Fitzgerald M."/>
            <person name="Haas B."/>
            <person name="Abouelleil A."/>
            <person name="Alvarado L."/>
            <person name="Arachchi H.M."/>
            <person name="Berlin A."/>
            <person name="Brown A."/>
            <person name="Chapman S.B."/>
            <person name="Chen Z."/>
            <person name="Dunbar C."/>
            <person name="Freedman E."/>
            <person name="Gearin G."/>
            <person name="Gellesch M."/>
            <person name="Goldberg J."/>
            <person name="Griggs A."/>
            <person name="Gujja S."/>
            <person name="Heiman D."/>
            <person name="Howarth C."/>
            <person name="Larson L."/>
            <person name="Lui A."/>
            <person name="MacDonald P.J.P."/>
            <person name="Montmayeur A."/>
            <person name="Murphy C."/>
            <person name="Neiman D."/>
            <person name="Pearson M."/>
            <person name="Priest M."/>
            <person name="Roberts A."/>
            <person name="Saif S."/>
            <person name="Shea T."/>
            <person name="Shenoy N."/>
            <person name="Sisk P."/>
            <person name="Stolte C."/>
            <person name="Sykes S."/>
            <person name="Wortman J."/>
            <person name="Nusbaum C."/>
            <person name="Birren B."/>
        </authorList>
    </citation>
    <scope>NUCLEOTIDE SEQUENCE [LARGE SCALE GENOMIC DNA]</scope>
    <source>
        <strain evidence="6 7">WAL-18680</strain>
    </source>
</reference>
<dbReference type="HOGENOM" id="CLU_039613_6_2_9"/>
<dbReference type="PANTHER" id="PTHR30419">
    <property type="entry name" value="HTH-TYPE TRANSCRIPTIONAL REGULATOR YBHD"/>
    <property type="match status" value="1"/>
</dbReference>